<accession>A0A5R9GC79</accession>
<gene>
    <name evidence="1" type="ORF">FE782_01650</name>
</gene>
<evidence type="ECO:0008006" key="3">
    <source>
        <dbReference type="Google" id="ProtNLM"/>
    </source>
</evidence>
<proteinExistence type="predicted"/>
<organism evidence="1 2">
    <name type="scientific">Paenibacillus antri</name>
    <dbReference type="NCBI Taxonomy" id="2582848"/>
    <lineage>
        <taxon>Bacteria</taxon>
        <taxon>Bacillati</taxon>
        <taxon>Bacillota</taxon>
        <taxon>Bacilli</taxon>
        <taxon>Bacillales</taxon>
        <taxon>Paenibacillaceae</taxon>
        <taxon>Paenibacillus</taxon>
    </lineage>
</organism>
<dbReference type="OrthoDB" id="2692055at2"/>
<evidence type="ECO:0000313" key="2">
    <source>
        <dbReference type="Proteomes" id="UP000309676"/>
    </source>
</evidence>
<evidence type="ECO:0000313" key="1">
    <source>
        <dbReference type="EMBL" id="TLS54077.1"/>
    </source>
</evidence>
<reference evidence="1 2" key="1">
    <citation type="submission" date="2019-05" db="EMBL/GenBank/DDBJ databases">
        <authorList>
            <person name="Narsing Rao M.P."/>
            <person name="Li W.J."/>
        </authorList>
    </citation>
    <scope>NUCLEOTIDE SEQUENCE [LARGE SCALE GENOMIC DNA]</scope>
    <source>
        <strain evidence="1 2">SYSU_K30003</strain>
    </source>
</reference>
<dbReference type="Pfam" id="PF04525">
    <property type="entry name" value="LOR"/>
    <property type="match status" value="1"/>
</dbReference>
<dbReference type="InterPro" id="IPR007612">
    <property type="entry name" value="LOR"/>
</dbReference>
<dbReference type="Proteomes" id="UP000309676">
    <property type="component" value="Unassembled WGS sequence"/>
</dbReference>
<comment type="caution">
    <text evidence="1">The sequence shown here is derived from an EMBL/GenBank/DDBJ whole genome shotgun (WGS) entry which is preliminary data.</text>
</comment>
<dbReference type="EMBL" id="VCIW01000001">
    <property type="protein sequence ID" value="TLS54077.1"/>
    <property type="molecule type" value="Genomic_DNA"/>
</dbReference>
<dbReference type="RefSeq" id="WP_138191831.1">
    <property type="nucleotide sequence ID" value="NZ_VCIW01000001.1"/>
</dbReference>
<dbReference type="AlphaFoldDB" id="A0A5R9GC79"/>
<protein>
    <recommendedName>
        <fullName evidence="3">LURP-one-related family protein</fullName>
    </recommendedName>
</protein>
<name>A0A5R9GC79_9BACL</name>
<keyword evidence="2" id="KW-1185">Reference proteome</keyword>
<sequence length="162" mass="18200">MNLYFRDNFFSAGMTEILNEREQRVGHVDLKSAFGSSIEVYGQDGRLLYQGSFPIFSNKWQVTDANGGQVGVLKSRLTFFSKKYTYDTAGRGSYEIVSPAFSREYDITDGSGMVARFEQVNGWFSSGAFLLNNRCVDLDSYELVAVILGMHAIQKRQRSAAN</sequence>